<name>A0A1D2NED4_ORCCI</name>
<feature type="transmembrane region" description="Helical" evidence="1">
    <location>
        <begin position="243"/>
        <end position="264"/>
    </location>
</feature>
<dbReference type="Proteomes" id="UP000094527">
    <property type="component" value="Unassembled WGS sequence"/>
</dbReference>
<reference evidence="2 3" key="1">
    <citation type="journal article" date="2016" name="Genome Biol. Evol.">
        <title>Gene Family Evolution Reflects Adaptation to Soil Environmental Stressors in the Genome of the Collembolan Orchesella cincta.</title>
        <authorList>
            <person name="Faddeeva-Vakhrusheva A."/>
            <person name="Derks M.F."/>
            <person name="Anvar S.Y."/>
            <person name="Agamennone V."/>
            <person name="Suring W."/>
            <person name="Smit S."/>
            <person name="van Straalen N.M."/>
            <person name="Roelofs D."/>
        </authorList>
    </citation>
    <scope>NUCLEOTIDE SEQUENCE [LARGE SCALE GENOMIC DNA]</scope>
    <source>
        <tissue evidence="2">Mixed pool</tissue>
    </source>
</reference>
<feature type="transmembrane region" description="Helical" evidence="1">
    <location>
        <begin position="174"/>
        <end position="197"/>
    </location>
</feature>
<dbReference type="EMBL" id="LJIJ01000068">
    <property type="protein sequence ID" value="ODN03592.1"/>
    <property type="molecule type" value="Genomic_DNA"/>
</dbReference>
<comment type="caution">
    <text evidence="2">The sequence shown here is derived from an EMBL/GenBank/DDBJ whole genome shotgun (WGS) entry which is preliminary data.</text>
</comment>
<keyword evidence="1" id="KW-0812">Transmembrane</keyword>
<evidence type="ECO:0000313" key="2">
    <source>
        <dbReference type="EMBL" id="ODN03592.1"/>
    </source>
</evidence>
<feature type="transmembrane region" description="Helical" evidence="1">
    <location>
        <begin position="126"/>
        <end position="153"/>
    </location>
</feature>
<proteinExistence type="predicted"/>
<feature type="transmembrane region" description="Helical" evidence="1">
    <location>
        <begin position="203"/>
        <end position="222"/>
    </location>
</feature>
<evidence type="ECO:0000256" key="1">
    <source>
        <dbReference type="SAM" id="Phobius"/>
    </source>
</evidence>
<protein>
    <submittedName>
        <fullName evidence="2">Uncharacterized protein</fullName>
    </submittedName>
</protein>
<keyword evidence="1" id="KW-0472">Membrane</keyword>
<evidence type="ECO:0000313" key="3">
    <source>
        <dbReference type="Proteomes" id="UP000094527"/>
    </source>
</evidence>
<gene>
    <name evidence="2" type="ORF">Ocin01_03068</name>
</gene>
<keyword evidence="3" id="KW-1185">Reference proteome</keyword>
<organism evidence="2 3">
    <name type="scientific">Orchesella cincta</name>
    <name type="common">Springtail</name>
    <name type="synonym">Podura cincta</name>
    <dbReference type="NCBI Taxonomy" id="48709"/>
    <lineage>
        <taxon>Eukaryota</taxon>
        <taxon>Metazoa</taxon>
        <taxon>Ecdysozoa</taxon>
        <taxon>Arthropoda</taxon>
        <taxon>Hexapoda</taxon>
        <taxon>Collembola</taxon>
        <taxon>Entomobryomorpha</taxon>
        <taxon>Entomobryoidea</taxon>
        <taxon>Orchesellidae</taxon>
        <taxon>Orchesellinae</taxon>
        <taxon>Orchesella</taxon>
    </lineage>
</organism>
<feature type="transmembrane region" description="Helical" evidence="1">
    <location>
        <begin position="72"/>
        <end position="96"/>
    </location>
</feature>
<sequence>MLGLIIIIHVHPLQAYELIFIVGSTAFVSFLQSLTFAVVSNILWTYSVVQTSMLYAEYFILGKLHAGKIRSVYIGIDFLVIITSLILLGAHIRWLMPSNFLPTLLMGTNKGRVSKWMKFILNPLQYISFLTCIHLMTLSILRSIINVILVVVYEMWKGSLKEIMSNLDFNQVMLNEATSTTKLTVLAFTSHVILQWAPVSTPIFLAFAWILTTFIVVLGVYYDMRFYPQNSNIGIKTTRLLTNLLIFSVSWLIALHLFPYLGILSMDDEDQVPSISTSELSKNILSINTGPFPSFMILLAHLLTTLALMTIMKVGVIMADIAFNIVILILNKS</sequence>
<feature type="transmembrane region" description="Helical" evidence="1">
    <location>
        <begin position="39"/>
        <end position="60"/>
    </location>
</feature>
<accession>A0A1D2NED4</accession>
<dbReference type="AlphaFoldDB" id="A0A1D2NED4"/>
<keyword evidence="1" id="KW-1133">Transmembrane helix</keyword>